<gene>
    <name evidence="1" type="ORF">ESB13_20295</name>
</gene>
<name>A0A4Q1D0M0_9BACT</name>
<accession>A0A4Q1D0M0</accession>
<evidence type="ECO:0000313" key="2">
    <source>
        <dbReference type="Proteomes" id="UP000290545"/>
    </source>
</evidence>
<protein>
    <submittedName>
        <fullName evidence="1">J domain-containing protein</fullName>
    </submittedName>
</protein>
<proteinExistence type="predicted"/>
<organism evidence="1 2">
    <name type="scientific">Filimonas effusa</name>
    <dbReference type="NCBI Taxonomy" id="2508721"/>
    <lineage>
        <taxon>Bacteria</taxon>
        <taxon>Pseudomonadati</taxon>
        <taxon>Bacteroidota</taxon>
        <taxon>Chitinophagia</taxon>
        <taxon>Chitinophagales</taxon>
        <taxon>Chitinophagaceae</taxon>
        <taxon>Filimonas</taxon>
    </lineage>
</organism>
<dbReference type="OrthoDB" id="9775658at2"/>
<dbReference type="Proteomes" id="UP000290545">
    <property type="component" value="Unassembled WGS sequence"/>
</dbReference>
<sequence length="158" mass="17906">MKYFNECQTLEEVKALYKKLAKENHPDAGGDTATMQAINTEYAYACAVIAKGASMSDAEADEEIRLSEEYRQIIEAIINLPGIVIELVGRWLWISGNTYPVRKELSTAELTYHGKKKVWYYSPDEYKKRGTNKSLDEIKAKYGSEQITARNNSKVLKG</sequence>
<dbReference type="AlphaFoldDB" id="A0A4Q1D0M0"/>
<dbReference type="EMBL" id="SDHZ01000004">
    <property type="protein sequence ID" value="RXK81279.1"/>
    <property type="molecule type" value="Genomic_DNA"/>
</dbReference>
<dbReference type="Gene3D" id="1.10.287.110">
    <property type="entry name" value="DnaJ domain"/>
    <property type="match status" value="1"/>
</dbReference>
<dbReference type="SUPFAM" id="SSF46565">
    <property type="entry name" value="Chaperone J-domain"/>
    <property type="match status" value="1"/>
</dbReference>
<evidence type="ECO:0000313" key="1">
    <source>
        <dbReference type="EMBL" id="RXK81279.1"/>
    </source>
</evidence>
<comment type="caution">
    <text evidence="1">The sequence shown here is derived from an EMBL/GenBank/DDBJ whole genome shotgun (WGS) entry which is preliminary data.</text>
</comment>
<reference evidence="1 2" key="1">
    <citation type="submission" date="2019-01" db="EMBL/GenBank/DDBJ databases">
        <title>Filimonas sp. strain TTM-71.</title>
        <authorList>
            <person name="Chen W.-M."/>
        </authorList>
    </citation>
    <scope>NUCLEOTIDE SEQUENCE [LARGE SCALE GENOMIC DNA]</scope>
    <source>
        <strain evidence="1 2">TTM-71</strain>
    </source>
</reference>
<keyword evidence="2" id="KW-1185">Reference proteome</keyword>
<dbReference type="RefSeq" id="WP_129005533.1">
    <property type="nucleotide sequence ID" value="NZ_SDHZ01000004.1"/>
</dbReference>
<dbReference type="InterPro" id="IPR036869">
    <property type="entry name" value="J_dom_sf"/>
</dbReference>